<evidence type="ECO:0000313" key="15">
    <source>
        <dbReference type="Proteomes" id="UP000294621"/>
    </source>
</evidence>
<dbReference type="NCBIfam" id="NF004850">
    <property type="entry name" value="PRK06201.1"/>
    <property type="match status" value="1"/>
</dbReference>
<evidence type="ECO:0000256" key="11">
    <source>
        <dbReference type="ARBA" id="ARBA00032305"/>
    </source>
</evidence>
<evidence type="ECO:0000256" key="8">
    <source>
        <dbReference type="ARBA" id="ARBA00025046"/>
    </source>
</evidence>
<keyword evidence="13" id="KW-0460">Magnesium</keyword>
<comment type="catalytic activity">
    <reaction evidence="12">
        <text>oxaloacetate + H(+) = pyruvate + CO2</text>
        <dbReference type="Rhea" id="RHEA:15641"/>
        <dbReference type="ChEBI" id="CHEBI:15361"/>
        <dbReference type="ChEBI" id="CHEBI:15378"/>
        <dbReference type="ChEBI" id="CHEBI:16452"/>
        <dbReference type="ChEBI" id="CHEBI:16526"/>
        <dbReference type="EC" id="4.1.1.112"/>
    </reaction>
</comment>
<feature type="binding site" evidence="13">
    <location>
        <position position="120"/>
    </location>
    <ligand>
        <name>Mg(2+)</name>
        <dbReference type="ChEBI" id="CHEBI:18420"/>
    </ligand>
</feature>
<comment type="function">
    <text evidence="8">Catalyzes the aldol cleavage of 4-hydroxy-4-methyl-2-oxoglutarate (HMG) into 2 molecules of pyruvate. Also contains a secondary oxaloacetate (OAA) decarboxylase activity due to the common pyruvate enolate transition state formed following C-C bond cleavage in the retro-aldol and decarboxylation reactions.</text>
</comment>
<dbReference type="SUPFAM" id="SSF89562">
    <property type="entry name" value="RraA-like"/>
    <property type="match status" value="1"/>
</dbReference>
<feature type="binding site" evidence="13">
    <location>
        <position position="119"/>
    </location>
    <ligand>
        <name>substrate</name>
    </ligand>
</feature>
<evidence type="ECO:0000256" key="13">
    <source>
        <dbReference type="PIRSR" id="PIRSR605493-1"/>
    </source>
</evidence>
<evidence type="ECO:0000256" key="9">
    <source>
        <dbReference type="ARBA" id="ARBA00029596"/>
    </source>
</evidence>
<evidence type="ECO:0000256" key="12">
    <source>
        <dbReference type="ARBA" id="ARBA00047973"/>
    </source>
</evidence>
<name>A0A4R5Y5B8_9MICC</name>
<gene>
    <name evidence="14" type="ORF">E2R57_04240</name>
</gene>
<dbReference type="GO" id="GO:0046872">
    <property type="term" value="F:metal ion binding"/>
    <property type="evidence" value="ECO:0007669"/>
    <property type="project" value="UniProtKB-KW"/>
</dbReference>
<evidence type="ECO:0000256" key="3">
    <source>
        <dbReference type="ARBA" id="ARBA00008621"/>
    </source>
</evidence>
<comment type="caution">
    <text evidence="14">The sequence shown here is derived from an EMBL/GenBank/DDBJ whole genome shotgun (WGS) entry which is preliminary data.</text>
</comment>
<dbReference type="GO" id="GO:0047443">
    <property type="term" value="F:4-hydroxy-4-methyl-2-oxoglutarate aldolase activity"/>
    <property type="evidence" value="ECO:0007669"/>
    <property type="project" value="UniProtKB-EC"/>
</dbReference>
<dbReference type="PANTHER" id="PTHR33254:SF4">
    <property type="entry name" value="4-HYDROXY-4-METHYL-2-OXOGLUTARATE ALDOLASE 3-RELATED"/>
    <property type="match status" value="1"/>
</dbReference>
<dbReference type="OrthoDB" id="943692at2"/>
<reference evidence="14 15" key="1">
    <citation type="submission" date="2019-03" db="EMBL/GenBank/DDBJ databases">
        <title>Genome Sequencing and Assembly of Various Microbes Isolated from Partially Reclaimed Soil and Acid Mine Drainage (AMD) Site.</title>
        <authorList>
            <person name="Steinbock B."/>
            <person name="Bechtold R."/>
            <person name="Sevigny J.L."/>
            <person name="Thomas D."/>
            <person name="Cuthill L.R."/>
            <person name="Aveiro Johannsen E.J."/>
            <person name="Thomas K."/>
            <person name="Ghosh A."/>
        </authorList>
    </citation>
    <scope>NUCLEOTIDE SEQUENCE [LARGE SCALE GENOMIC DNA]</scope>
    <source>
        <strain evidence="14 15">S-A1</strain>
    </source>
</reference>
<dbReference type="AlphaFoldDB" id="A0A4R5Y5B8"/>
<evidence type="ECO:0000256" key="4">
    <source>
        <dbReference type="ARBA" id="ARBA00011233"/>
    </source>
</evidence>
<dbReference type="EC" id="4.1.3.17" evidence="5"/>
<evidence type="ECO:0000256" key="1">
    <source>
        <dbReference type="ARBA" id="ARBA00001342"/>
    </source>
</evidence>
<comment type="subunit">
    <text evidence="4">Homotrimer.</text>
</comment>
<dbReference type="EMBL" id="SMZQ01000002">
    <property type="protein sequence ID" value="TDL39693.1"/>
    <property type="molecule type" value="Genomic_DNA"/>
</dbReference>
<evidence type="ECO:0000256" key="6">
    <source>
        <dbReference type="ARBA" id="ARBA00012947"/>
    </source>
</evidence>
<dbReference type="GO" id="GO:0008948">
    <property type="term" value="F:oxaloacetate decarboxylase activity"/>
    <property type="evidence" value="ECO:0007669"/>
    <property type="project" value="UniProtKB-EC"/>
</dbReference>
<dbReference type="CDD" id="cd16841">
    <property type="entry name" value="RraA_family"/>
    <property type="match status" value="1"/>
</dbReference>
<keyword evidence="13" id="KW-0479">Metal-binding</keyword>
<sequence>MSTGFQVLKRKRAVTADLASQYREVPVSTVSDSMHRLTAAGANLRPMHSAGVMAGPAITVRTRPGDNLMVHLALDVAEPGDVVVVDANGDLTNAIIGELMVMHAAKRGLAGIVIHGAIRDSAAIRGQDLPVYAAGITHRGPYKDGPGEINVPISLNGMTINPGDLIIGDEDGVLAVPYDDAEALLEAATAKNAKELEAAARFQAGTSDRTPIRARAEKLGAYFEA</sequence>
<evidence type="ECO:0000256" key="2">
    <source>
        <dbReference type="ARBA" id="ARBA00001968"/>
    </source>
</evidence>
<dbReference type="Pfam" id="PF03737">
    <property type="entry name" value="RraA-like"/>
    <property type="match status" value="1"/>
</dbReference>
<evidence type="ECO:0000256" key="7">
    <source>
        <dbReference type="ARBA" id="ARBA00016549"/>
    </source>
</evidence>
<dbReference type="PANTHER" id="PTHR33254">
    <property type="entry name" value="4-HYDROXY-4-METHYL-2-OXOGLUTARATE ALDOLASE 3-RELATED"/>
    <property type="match status" value="1"/>
</dbReference>
<feature type="binding site" evidence="13">
    <location>
        <begin position="97"/>
        <end position="100"/>
    </location>
    <ligand>
        <name>substrate</name>
    </ligand>
</feature>
<dbReference type="InterPro" id="IPR005493">
    <property type="entry name" value="RraA/RraA-like"/>
</dbReference>
<dbReference type="Proteomes" id="UP000294621">
    <property type="component" value="Unassembled WGS sequence"/>
</dbReference>
<proteinExistence type="inferred from homology"/>
<dbReference type="Gene3D" id="3.50.30.40">
    <property type="entry name" value="Ribonuclease E inhibitor RraA/RraA-like"/>
    <property type="match status" value="1"/>
</dbReference>
<comment type="similarity">
    <text evidence="3">Belongs to the class II aldolase/RraA-like family.</text>
</comment>
<dbReference type="EC" id="4.1.1.112" evidence="6"/>
<evidence type="ECO:0000256" key="5">
    <source>
        <dbReference type="ARBA" id="ARBA00012213"/>
    </source>
</evidence>
<evidence type="ECO:0000313" key="14">
    <source>
        <dbReference type="EMBL" id="TDL39693.1"/>
    </source>
</evidence>
<dbReference type="InterPro" id="IPR036704">
    <property type="entry name" value="RraA/RraA-like_sf"/>
</dbReference>
<evidence type="ECO:0000256" key="10">
    <source>
        <dbReference type="ARBA" id="ARBA00030169"/>
    </source>
</evidence>
<comment type="catalytic activity">
    <reaction evidence="1">
        <text>4-hydroxy-4-methyl-2-oxoglutarate = 2 pyruvate</text>
        <dbReference type="Rhea" id="RHEA:22748"/>
        <dbReference type="ChEBI" id="CHEBI:15361"/>
        <dbReference type="ChEBI" id="CHEBI:58276"/>
        <dbReference type="EC" id="4.1.3.17"/>
    </reaction>
</comment>
<comment type="cofactor">
    <cofactor evidence="2">
        <name>a divalent metal cation</name>
        <dbReference type="ChEBI" id="CHEBI:60240"/>
    </cofactor>
</comment>
<protein>
    <recommendedName>
        <fullName evidence="7">Putative 4-hydroxy-4-methyl-2-oxoglutarate aldolase</fullName>
        <ecNumber evidence="6">4.1.1.112</ecNumber>
        <ecNumber evidence="5">4.1.3.17</ecNumber>
    </recommendedName>
    <alternativeName>
        <fullName evidence="11">Oxaloacetate decarboxylase</fullName>
    </alternativeName>
    <alternativeName>
        <fullName evidence="9">Regulator of ribonuclease activity homolog</fullName>
    </alternativeName>
    <alternativeName>
        <fullName evidence="10">RraA-like protein</fullName>
    </alternativeName>
</protein>
<accession>A0A4R5Y5B8</accession>
<dbReference type="RefSeq" id="WP_133346730.1">
    <property type="nucleotide sequence ID" value="NZ_SMZQ01000002.1"/>
</dbReference>
<organism evidence="14 15">
    <name type="scientific">Arthrobacter nitrophenolicus</name>
    <dbReference type="NCBI Taxonomy" id="683150"/>
    <lineage>
        <taxon>Bacteria</taxon>
        <taxon>Bacillati</taxon>
        <taxon>Actinomycetota</taxon>
        <taxon>Actinomycetes</taxon>
        <taxon>Micrococcales</taxon>
        <taxon>Micrococcaceae</taxon>
        <taxon>Arthrobacter</taxon>
    </lineage>
</organism>
<comment type="cofactor">
    <cofactor evidence="13">
        <name>Mg(2+)</name>
        <dbReference type="ChEBI" id="CHEBI:18420"/>
    </cofactor>
</comment>